<keyword evidence="2" id="KW-1185">Reference proteome</keyword>
<proteinExistence type="predicted"/>
<evidence type="ECO:0000313" key="1">
    <source>
        <dbReference type="EMBL" id="KAJ8418944.1"/>
    </source>
</evidence>
<name>A0AAD7TDF7_9TELE</name>
<accession>A0AAD7TDF7</accession>
<gene>
    <name evidence="1" type="ORF">AAFF_G00004430</name>
</gene>
<reference evidence="1" key="1">
    <citation type="journal article" date="2023" name="Science">
        <title>Genome structures resolve the early diversification of teleost fishes.</title>
        <authorList>
            <person name="Parey E."/>
            <person name="Louis A."/>
            <person name="Montfort J."/>
            <person name="Bouchez O."/>
            <person name="Roques C."/>
            <person name="Iampietro C."/>
            <person name="Lluch J."/>
            <person name="Castinel A."/>
            <person name="Donnadieu C."/>
            <person name="Desvignes T."/>
            <person name="Floi Bucao C."/>
            <person name="Jouanno E."/>
            <person name="Wen M."/>
            <person name="Mejri S."/>
            <person name="Dirks R."/>
            <person name="Jansen H."/>
            <person name="Henkel C."/>
            <person name="Chen W.J."/>
            <person name="Zahm M."/>
            <person name="Cabau C."/>
            <person name="Klopp C."/>
            <person name="Thompson A.W."/>
            <person name="Robinson-Rechavi M."/>
            <person name="Braasch I."/>
            <person name="Lecointre G."/>
            <person name="Bobe J."/>
            <person name="Postlethwait J.H."/>
            <person name="Berthelot C."/>
            <person name="Roest Crollius H."/>
            <person name="Guiguen Y."/>
        </authorList>
    </citation>
    <scope>NUCLEOTIDE SEQUENCE</scope>
    <source>
        <strain evidence="1">NC1722</strain>
    </source>
</reference>
<dbReference type="AlphaFoldDB" id="A0AAD7TDF7"/>
<sequence>MVIRPCGEGESVAHAFVQCGRLAQMHLLLEEQCGRFECHAHSGQHRALFSPLLFVWPPPVQQELPTCQLHLKGC</sequence>
<organism evidence="1 2">
    <name type="scientific">Aldrovandia affinis</name>
    <dbReference type="NCBI Taxonomy" id="143900"/>
    <lineage>
        <taxon>Eukaryota</taxon>
        <taxon>Metazoa</taxon>
        <taxon>Chordata</taxon>
        <taxon>Craniata</taxon>
        <taxon>Vertebrata</taxon>
        <taxon>Euteleostomi</taxon>
        <taxon>Actinopterygii</taxon>
        <taxon>Neopterygii</taxon>
        <taxon>Teleostei</taxon>
        <taxon>Notacanthiformes</taxon>
        <taxon>Halosauridae</taxon>
        <taxon>Aldrovandia</taxon>
    </lineage>
</organism>
<evidence type="ECO:0000313" key="2">
    <source>
        <dbReference type="Proteomes" id="UP001221898"/>
    </source>
</evidence>
<protein>
    <submittedName>
        <fullName evidence="1">Uncharacterized protein</fullName>
    </submittedName>
</protein>
<comment type="caution">
    <text evidence="1">The sequence shown here is derived from an EMBL/GenBank/DDBJ whole genome shotgun (WGS) entry which is preliminary data.</text>
</comment>
<dbReference type="Proteomes" id="UP001221898">
    <property type="component" value="Unassembled WGS sequence"/>
</dbReference>
<dbReference type="EMBL" id="JAINUG010000001">
    <property type="protein sequence ID" value="KAJ8418944.1"/>
    <property type="molecule type" value="Genomic_DNA"/>
</dbReference>